<comment type="function">
    <text evidence="14">Catalyzes the sodium-dependent uptake of extracellular L-proline.</text>
</comment>
<dbReference type="CDD" id="cd11475">
    <property type="entry name" value="SLC5sbd_PutP"/>
    <property type="match status" value="1"/>
</dbReference>
<name>A0A222MUN3_9BACT</name>
<dbReference type="PROSITE" id="PS00457">
    <property type="entry name" value="NA_SOLUT_SYMP_2"/>
    <property type="match status" value="1"/>
</dbReference>
<dbReference type="GO" id="GO:0015824">
    <property type="term" value="P:proline transport"/>
    <property type="evidence" value="ECO:0007669"/>
    <property type="project" value="UniProtKB-UniRule"/>
</dbReference>
<feature type="transmembrane region" description="Helical" evidence="14">
    <location>
        <begin position="483"/>
        <end position="503"/>
    </location>
</feature>
<dbReference type="Pfam" id="PF00474">
    <property type="entry name" value="SSF"/>
    <property type="match status" value="2"/>
</dbReference>
<keyword evidence="17" id="KW-1185">Reference proteome</keyword>
<dbReference type="KEGG" id="cavi:CAV_0095"/>
<comment type="catalytic activity">
    <reaction evidence="12">
        <text>L-proline(in) + Na(+)(in) = L-proline(out) + Na(+)(out)</text>
        <dbReference type="Rhea" id="RHEA:28967"/>
        <dbReference type="ChEBI" id="CHEBI:29101"/>
        <dbReference type="ChEBI" id="CHEBI:60039"/>
    </reaction>
</comment>
<dbReference type="PANTHER" id="PTHR48086">
    <property type="entry name" value="SODIUM/PROLINE SYMPORTER-RELATED"/>
    <property type="match status" value="1"/>
</dbReference>
<evidence type="ECO:0000256" key="7">
    <source>
        <dbReference type="ARBA" id="ARBA00022989"/>
    </source>
</evidence>
<dbReference type="Gene3D" id="1.20.1730.10">
    <property type="entry name" value="Sodium/glucose cotransporter"/>
    <property type="match status" value="1"/>
</dbReference>
<evidence type="ECO:0000256" key="14">
    <source>
        <dbReference type="RuleBase" id="RU366012"/>
    </source>
</evidence>
<keyword evidence="15" id="KW-0175">Coiled coil</keyword>
<feature type="transmembrane region" description="Helical" evidence="14">
    <location>
        <begin position="542"/>
        <end position="561"/>
    </location>
</feature>
<feature type="transmembrane region" description="Helical" evidence="14">
    <location>
        <begin position="163"/>
        <end position="182"/>
    </location>
</feature>
<gene>
    <name evidence="16" type="primary">putP</name>
    <name evidence="16" type="ORF">CAV_0095</name>
</gene>
<dbReference type="PANTHER" id="PTHR48086:SF3">
    <property type="entry name" value="SODIUM_PROLINE SYMPORTER"/>
    <property type="match status" value="1"/>
</dbReference>
<evidence type="ECO:0000256" key="11">
    <source>
        <dbReference type="ARBA" id="ARBA00023201"/>
    </source>
</evidence>
<comment type="caution">
    <text evidence="14">Lacks conserved residue(s) required for the propagation of feature annotation.</text>
</comment>
<keyword evidence="14" id="KW-0029">Amino-acid transport</keyword>
<dbReference type="EMBL" id="CP022347">
    <property type="protein sequence ID" value="ASQ29767.1"/>
    <property type="molecule type" value="Genomic_DNA"/>
</dbReference>
<dbReference type="InterPro" id="IPR038377">
    <property type="entry name" value="Na/Glc_symporter_sf"/>
</dbReference>
<keyword evidence="6 14" id="KW-0769">Symport</keyword>
<dbReference type="GO" id="GO:0005886">
    <property type="term" value="C:plasma membrane"/>
    <property type="evidence" value="ECO:0007669"/>
    <property type="project" value="UniProtKB-SubCell"/>
</dbReference>
<keyword evidence="5 14" id="KW-0812">Transmembrane</keyword>
<feature type="transmembrane region" description="Helical" evidence="14">
    <location>
        <begin position="387"/>
        <end position="413"/>
    </location>
</feature>
<evidence type="ECO:0000256" key="5">
    <source>
        <dbReference type="ARBA" id="ARBA00022692"/>
    </source>
</evidence>
<feature type="transmembrane region" description="Helical" evidence="14">
    <location>
        <begin position="344"/>
        <end position="366"/>
    </location>
</feature>
<dbReference type="GO" id="GO:0005298">
    <property type="term" value="F:proline:sodium symporter activity"/>
    <property type="evidence" value="ECO:0007669"/>
    <property type="project" value="UniProtKB-UniRule"/>
</dbReference>
<evidence type="ECO:0000256" key="9">
    <source>
        <dbReference type="ARBA" id="ARBA00023065"/>
    </source>
</evidence>
<evidence type="ECO:0000256" key="6">
    <source>
        <dbReference type="ARBA" id="ARBA00022847"/>
    </source>
</evidence>
<keyword evidence="9 14" id="KW-0406">Ion transport</keyword>
<dbReference type="InterPro" id="IPR050277">
    <property type="entry name" value="Sodium:Solute_Symporter"/>
</dbReference>
<dbReference type="InterPro" id="IPR001734">
    <property type="entry name" value="Na/solute_symporter"/>
</dbReference>
<evidence type="ECO:0000256" key="1">
    <source>
        <dbReference type="ARBA" id="ARBA00004651"/>
    </source>
</evidence>
<keyword evidence="3 14" id="KW-0813">Transport</keyword>
<evidence type="ECO:0000313" key="17">
    <source>
        <dbReference type="Proteomes" id="UP000201169"/>
    </source>
</evidence>
<dbReference type="OrthoDB" id="9789704at2"/>
<evidence type="ECO:0000313" key="16">
    <source>
        <dbReference type="EMBL" id="ASQ29767.1"/>
    </source>
</evidence>
<accession>A0A222MUN3</accession>
<evidence type="ECO:0000256" key="10">
    <source>
        <dbReference type="ARBA" id="ARBA00023136"/>
    </source>
</evidence>
<feature type="transmembrane region" description="Helical" evidence="14">
    <location>
        <begin position="567"/>
        <end position="589"/>
    </location>
</feature>
<organism evidence="16 17">
    <name type="scientific">Campylobacter avium LMG 24591</name>
    <dbReference type="NCBI Taxonomy" id="522484"/>
    <lineage>
        <taxon>Bacteria</taxon>
        <taxon>Pseudomonadati</taxon>
        <taxon>Campylobacterota</taxon>
        <taxon>Epsilonproteobacteria</taxon>
        <taxon>Campylobacterales</taxon>
        <taxon>Campylobacteraceae</taxon>
        <taxon>Campylobacter</taxon>
    </lineage>
</organism>
<evidence type="ECO:0000256" key="13">
    <source>
        <dbReference type="RuleBase" id="RU362091"/>
    </source>
</evidence>
<keyword evidence="11 14" id="KW-0739">Sodium transport</keyword>
<feature type="transmembrane region" description="Helical" evidence="14">
    <location>
        <begin position="515"/>
        <end position="535"/>
    </location>
</feature>
<comment type="similarity">
    <text evidence="2 13">Belongs to the sodium:solute symporter (SSF) (TC 2.A.21) family.</text>
</comment>
<proteinExistence type="inferred from homology"/>
<evidence type="ECO:0000256" key="8">
    <source>
        <dbReference type="ARBA" id="ARBA00023053"/>
    </source>
</evidence>
<keyword evidence="4 14" id="KW-1003">Cell membrane</keyword>
<dbReference type="InterPro" id="IPR018212">
    <property type="entry name" value="Na/solute_symporter_CS"/>
</dbReference>
<evidence type="ECO:0000256" key="2">
    <source>
        <dbReference type="ARBA" id="ARBA00006434"/>
    </source>
</evidence>
<feature type="transmembrane region" description="Helical" evidence="14">
    <location>
        <begin position="127"/>
        <end position="151"/>
    </location>
</feature>
<dbReference type="GO" id="GO:0015193">
    <property type="term" value="F:L-proline transmembrane transporter activity"/>
    <property type="evidence" value="ECO:0007669"/>
    <property type="project" value="TreeGrafter"/>
</dbReference>
<feature type="coiled-coil region" evidence="15">
    <location>
        <begin position="225"/>
        <end position="270"/>
    </location>
</feature>
<evidence type="ECO:0000256" key="12">
    <source>
        <dbReference type="ARBA" id="ARBA00033708"/>
    </source>
</evidence>
<keyword evidence="7 14" id="KW-1133">Transmembrane helix</keyword>
<dbReference type="AlphaFoldDB" id="A0A222MUN3"/>
<comment type="subcellular location">
    <subcellularLocation>
        <location evidence="1 14">Cell membrane</location>
        <topology evidence="1 14">Multi-pass membrane protein</topology>
    </subcellularLocation>
</comment>
<dbReference type="InterPro" id="IPR011851">
    <property type="entry name" value="Na/Pro_symporter"/>
</dbReference>
<evidence type="ECO:0000256" key="15">
    <source>
        <dbReference type="SAM" id="Coils"/>
    </source>
</evidence>
<sequence length="606" mass="66714">MEQVVISTEIAITFVAYSALMLYIGFYFYKKNKNTEDYFLGNRSLGPVISALSAGASDMSGWLLMGLPGALYVSGLVESYIAIGLSIGALLNWSLVAKRLRLYTGKVKECITIPDYFESRFQDDKHVLRVVCALVILVFFTFYVSSGLVAGAKLFEATFGIEYSYALTTGTLIIVIYTYLGGYKAVCWTDMIQGLLMMLALITVPIVMLYHIGGLDETYKYVSNSDEAKKELVEFQKQIPELSTKLTQDLNGVKAELEAFASNLRKTQDKSLSIKDINTNNQDLSTLANYKEIVELFDGDTSKFIFFKDIATKLENALNQADVAQINSILSAFASIELKTSDRLAMTSNISLLAVISALAWGLGYFGQPHIVIRFMSIRSTKDIPTATFVGISWMVISLIGACFIGILGVAYANKFELSLQDPEKIFIVMSQLLFNPWITGILLSAILAAIMSTASSQLLVSSSTIAEDFYKRIFNKEAESQTVMRLGRFGVLLVAVVAFLISTDKNSSVLSIVAYAWAGFGSAFGPVMLISLFWSRMSRAGAISGMIVGAVMVVLYKNVLADALNFHIYEIVPGFLCATLTIIIVSLLKEDKKSEKEFEVISKNL</sequence>
<dbReference type="GO" id="GO:0031402">
    <property type="term" value="F:sodium ion binding"/>
    <property type="evidence" value="ECO:0007669"/>
    <property type="project" value="UniProtKB-UniRule"/>
</dbReference>
<evidence type="ECO:0000256" key="3">
    <source>
        <dbReference type="ARBA" id="ARBA00022448"/>
    </source>
</evidence>
<keyword evidence="10 14" id="KW-0472">Membrane</keyword>
<feature type="transmembrane region" description="Helical" evidence="14">
    <location>
        <begin position="79"/>
        <end position="96"/>
    </location>
</feature>
<reference evidence="16 17" key="1">
    <citation type="submission" date="2017-07" db="EMBL/GenBank/DDBJ databases">
        <title>Analysis of two Campylobacter avium genomes and identification of a novel hippuricase gene.</title>
        <authorList>
            <person name="Miller W.G."/>
            <person name="Chapman M.H."/>
            <person name="Yee E."/>
            <person name="Revez J."/>
            <person name="Bono J.L."/>
            <person name="Rossi M."/>
        </authorList>
    </citation>
    <scope>NUCLEOTIDE SEQUENCE [LARGE SCALE GENOMIC DNA]</scope>
    <source>
        <strain evidence="16 17">LMG 24591</strain>
    </source>
</reference>
<dbReference type="Proteomes" id="UP000201169">
    <property type="component" value="Chromosome"/>
</dbReference>
<feature type="transmembrane region" description="Helical" evidence="14">
    <location>
        <begin position="6"/>
        <end position="29"/>
    </location>
</feature>
<evidence type="ECO:0000256" key="4">
    <source>
        <dbReference type="ARBA" id="ARBA00022475"/>
    </source>
</evidence>
<feature type="transmembrane region" description="Helical" evidence="14">
    <location>
        <begin position="194"/>
        <end position="213"/>
    </location>
</feature>
<keyword evidence="8 14" id="KW-0915">Sodium</keyword>
<dbReference type="PROSITE" id="PS50283">
    <property type="entry name" value="NA_SOLUT_SYMP_3"/>
    <property type="match status" value="1"/>
</dbReference>
<protein>
    <recommendedName>
        <fullName evidence="14">Sodium/proline symporter</fullName>
    </recommendedName>
    <alternativeName>
        <fullName evidence="14">Proline permease</fullName>
    </alternativeName>
</protein>